<evidence type="ECO:0000313" key="8">
    <source>
        <dbReference type="Proteomes" id="UP000515124"/>
    </source>
</evidence>
<evidence type="ECO:0000256" key="6">
    <source>
        <dbReference type="SAM" id="MobiDB-lite"/>
    </source>
</evidence>
<dbReference type="PANTHER" id="PTHR31989">
    <property type="entry name" value="NAC DOMAIN-CONTAINING PROTEIN 82-RELATED"/>
    <property type="match status" value="1"/>
</dbReference>
<dbReference type="Gene3D" id="2.170.150.80">
    <property type="entry name" value="NAC domain"/>
    <property type="match status" value="1"/>
</dbReference>
<evidence type="ECO:0000256" key="1">
    <source>
        <dbReference type="ARBA" id="ARBA00004123"/>
    </source>
</evidence>
<dbReference type="GO" id="GO:0003677">
    <property type="term" value="F:DNA binding"/>
    <property type="evidence" value="ECO:0007669"/>
    <property type="project" value="UniProtKB-KW"/>
</dbReference>
<dbReference type="KEGG" id="pavi:110765521"/>
<dbReference type="PROSITE" id="PS51005">
    <property type="entry name" value="NAC"/>
    <property type="match status" value="1"/>
</dbReference>
<dbReference type="RefSeq" id="XP_021824352.1">
    <property type="nucleotide sequence ID" value="XM_021968660.1"/>
</dbReference>
<dbReference type="GeneID" id="110765521"/>
<evidence type="ECO:0000256" key="2">
    <source>
        <dbReference type="ARBA" id="ARBA00023015"/>
    </source>
</evidence>
<gene>
    <name evidence="9" type="primary">LOC110765521</name>
</gene>
<keyword evidence="5" id="KW-0539">Nucleus</keyword>
<dbReference type="Proteomes" id="UP000515124">
    <property type="component" value="Unplaced"/>
</dbReference>
<accession>A0A6P5TB71</accession>
<protein>
    <submittedName>
        <fullName evidence="9">NAC domain-containing protein 5-like isoform X1</fullName>
    </submittedName>
</protein>
<dbReference type="AlphaFoldDB" id="A0A6P5TB71"/>
<proteinExistence type="predicted"/>
<reference evidence="9" key="1">
    <citation type="submission" date="2025-08" db="UniProtKB">
        <authorList>
            <consortium name="RefSeq"/>
        </authorList>
    </citation>
    <scope>IDENTIFICATION</scope>
</reference>
<comment type="subcellular location">
    <subcellularLocation>
        <location evidence="1">Nucleus</location>
    </subcellularLocation>
</comment>
<keyword evidence="4" id="KW-0804">Transcription</keyword>
<keyword evidence="8" id="KW-1185">Reference proteome</keyword>
<name>A0A6P5TB71_PRUAV</name>
<dbReference type="Pfam" id="PF02365">
    <property type="entry name" value="NAM"/>
    <property type="match status" value="1"/>
</dbReference>
<evidence type="ECO:0000313" key="9">
    <source>
        <dbReference type="RefSeq" id="XP_021824352.1"/>
    </source>
</evidence>
<feature type="domain" description="NAC" evidence="7">
    <location>
        <begin position="16"/>
        <end position="165"/>
    </location>
</feature>
<evidence type="ECO:0000256" key="5">
    <source>
        <dbReference type="ARBA" id="ARBA00023242"/>
    </source>
</evidence>
<dbReference type="InterPro" id="IPR003441">
    <property type="entry name" value="NAC-dom"/>
</dbReference>
<dbReference type="GO" id="GO:0006355">
    <property type="term" value="P:regulation of DNA-templated transcription"/>
    <property type="evidence" value="ECO:0007669"/>
    <property type="project" value="InterPro"/>
</dbReference>
<organism evidence="8 9">
    <name type="scientific">Prunus avium</name>
    <name type="common">Cherry</name>
    <name type="synonym">Cerasus avium</name>
    <dbReference type="NCBI Taxonomy" id="42229"/>
    <lineage>
        <taxon>Eukaryota</taxon>
        <taxon>Viridiplantae</taxon>
        <taxon>Streptophyta</taxon>
        <taxon>Embryophyta</taxon>
        <taxon>Tracheophyta</taxon>
        <taxon>Spermatophyta</taxon>
        <taxon>Magnoliopsida</taxon>
        <taxon>eudicotyledons</taxon>
        <taxon>Gunneridae</taxon>
        <taxon>Pentapetalae</taxon>
        <taxon>rosids</taxon>
        <taxon>fabids</taxon>
        <taxon>Rosales</taxon>
        <taxon>Rosaceae</taxon>
        <taxon>Amygdaloideae</taxon>
        <taxon>Amygdaleae</taxon>
        <taxon>Prunus</taxon>
    </lineage>
</organism>
<keyword evidence="2" id="KW-0805">Transcription regulation</keyword>
<evidence type="ECO:0000256" key="3">
    <source>
        <dbReference type="ARBA" id="ARBA00023125"/>
    </source>
</evidence>
<evidence type="ECO:0000256" key="4">
    <source>
        <dbReference type="ARBA" id="ARBA00023163"/>
    </source>
</evidence>
<dbReference type="GO" id="GO:0005634">
    <property type="term" value="C:nucleus"/>
    <property type="evidence" value="ECO:0007669"/>
    <property type="project" value="UniProtKB-SubCell"/>
</dbReference>
<feature type="compositionally biased region" description="Basic and acidic residues" evidence="6">
    <location>
        <begin position="374"/>
        <end position="388"/>
    </location>
</feature>
<dbReference type="InterPro" id="IPR036093">
    <property type="entry name" value="NAC_dom_sf"/>
</dbReference>
<dbReference type="SUPFAM" id="SSF101941">
    <property type="entry name" value="NAC domain"/>
    <property type="match status" value="1"/>
</dbReference>
<evidence type="ECO:0000259" key="7">
    <source>
        <dbReference type="PROSITE" id="PS51005"/>
    </source>
</evidence>
<sequence>MISFSRAAAEGGDLTLPVGFRFRPTDEELVDYYLKNKVQGMDFHAEGIIDEIDILKFEPWDLVAKSLMKPDDESGFFFSQPEYTPKKKTKRTTEVGFWKITGREHDIRTRDRRRTVIGKKRILTFYIGQVRNSDKTNWVMHEYYIPKAHPNANQRDFVLCHLKNNVKNADVATTCDEGETHNASDVEYQPVNDMNMEDTRPPENGDYFERARDLLLANSLSNNDHNAFPPEFAEFLETVLVEPDGGVTSDTDMEPFHGHVQTEMDRGVFYGSSQPSRDTGGIFRNQISPQAASSVNVAPKPETDRVQLKSDASQGAQGPRHLSGPIIDTSADEYYTKEKTRRRTYPPAKPKQPAYRGTAADLPQKQISVTNSSQDKKVAQGKNAEKGMEQTQNRTTVSNWKGSFITWQTSPLTTSPPSVYISNIFLGLFLLYSCVREVVLYGE</sequence>
<keyword evidence="3" id="KW-0238">DNA-binding</keyword>
<feature type="region of interest" description="Disordered" evidence="6">
    <location>
        <begin position="290"/>
        <end position="395"/>
    </location>
</feature>